<dbReference type="Pfam" id="PF22486">
    <property type="entry name" value="MATH_2"/>
    <property type="match status" value="1"/>
</dbReference>
<dbReference type="ExpressionAtlas" id="M8C4J3">
    <property type="expression patterns" value="baseline"/>
</dbReference>
<comment type="similarity">
    <text evidence="2">Belongs to the Tdpoz family.</text>
</comment>
<dbReference type="SMART" id="SM00225">
    <property type="entry name" value="BTB"/>
    <property type="match status" value="1"/>
</dbReference>
<evidence type="ECO:0000256" key="2">
    <source>
        <dbReference type="ARBA" id="ARBA00010846"/>
    </source>
</evidence>
<dbReference type="CDD" id="cd18280">
    <property type="entry name" value="BTB_POZ_BPM_plant"/>
    <property type="match status" value="1"/>
</dbReference>
<organism evidence="3">
    <name type="scientific">Aegilops tauschii</name>
    <name type="common">Tausch's goatgrass</name>
    <name type="synonym">Aegilops squarrosa</name>
    <dbReference type="NCBI Taxonomy" id="37682"/>
    <lineage>
        <taxon>Eukaryota</taxon>
        <taxon>Viridiplantae</taxon>
        <taxon>Streptophyta</taxon>
        <taxon>Embryophyta</taxon>
        <taxon>Tracheophyta</taxon>
        <taxon>Spermatophyta</taxon>
        <taxon>Magnoliopsida</taxon>
        <taxon>Liliopsida</taxon>
        <taxon>Poales</taxon>
        <taxon>Poaceae</taxon>
        <taxon>BOP clade</taxon>
        <taxon>Pooideae</taxon>
        <taxon>Triticodae</taxon>
        <taxon>Triticeae</taxon>
        <taxon>Triticinae</taxon>
        <taxon>Aegilops</taxon>
    </lineage>
</organism>
<dbReference type="PROSITE" id="PS50097">
    <property type="entry name" value="BTB"/>
    <property type="match status" value="1"/>
</dbReference>
<dbReference type="PANTHER" id="PTHR26379">
    <property type="entry name" value="BTB/POZ AND MATH DOMAIN-CONTAINING PROTEIN 1"/>
    <property type="match status" value="1"/>
</dbReference>
<dbReference type="SUPFAM" id="SSF49599">
    <property type="entry name" value="TRAF domain-like"/>
    <property type="match status" value="1"/>
</dbReference>
<dbReference type="InterPro" id="IPR000210">
    <property type="entry name" value="BTB/POZ_dom"/>
</dbReference>
<dbReference type="GO" id="GO:0016567">
    <property type="term" value="P:protein ubiquitination"/>
    <property type="evidence" value="ECO:0007669"/>
    <property type="project" value="InterPro"/>
</dbReference>
<dbReference type="Gene3D" id="1.25.40.420">
    <property type="match status" value="1"/>
</dbReference>
<dbReference type="Gene3D" id="2.60.210.10">
    <property type="entry name" value="Apoptosis, Tumor Necrosis Factor Receptor Associated Protein 2, Chain A"/>
    <property type="match status" value="1"/>
</dbReference>
<dbReference type="EnsemblPlants" id="EMT29169">
    <property type="protein sequence ID" value="EMT29169"/>
    <property type="gene ID" value="F775_19017"/>
</dbReference>
<name>M8C4J3_AEGTA</name>
<dbReference type="InterPro" id="IPR011333">
    <property type="entry name" value="SKP1/BTB/POZ_sf"/>
</dbReference>
<dbReference type="PANTHER" id="PTHR26379:SF343">
    <property type="entry name" value="GENOME ASSEMBLY, CHROMOSOME: II"/>
    <property type="match status" value="1"/>
</dbReference>
<evidence type="ECO:0000313" key="3">
    <source>
        <dbReference type="EnsemblPlants" id="EMT29169"/>
    </source>
</evidence>
<dbReference type="PROSITE" id="PS50144">
    <property type="entry name" value="MATH"/>
    <property type="match status" value="1"/>
</dbReference>
<dbReference type="InterPro" id="IPR056423">
    <property type="entry name" value="BACK_BPM_SPOP"/>
</dbReference>
<proteinExistence type="inferred from homology"/>
<dbReference type="InterPro" id="IPR045005">
    <property type="entry name" value="BPM1-6"/>
</dbReference>
<reference evidence="3" key="1">
    <citation type="submission" date="2015-06" db="UniProtKB">
        <authorList>
            <consortium name="EnsemblPlants"/>
        </authorList>
    </citation>
    <scope>IDENTIFICATION</scope>
</reference>
<dbReference type="InterPro" id="IPR002083">
    <property type="entry name" value="MATH/TRAF_dom"/>
</dbReference>
<dbReference type="CDD" id="cd00121">
    <property type="entry name" value="MATH"/>
    <property type="match status" value="1"/>
</dbReference>
<accession>M8C4J3</accession>
<comment type="pathway">
    <text evidence="1">Protein modification; protein ubiquitination.</text>
</comment>
<dbReference type="AlphaFoldDB" id="M8C4J3"/>
<protein>
    <submittedName>
        <fullName evidence="3">Speckle-type POZ protein-like protein</fullName>
    </submittedName>
</protein>
<dbReference type="Gene3D" id="3.30.710.10">
    <property type="entry name" value="Potassium Channel Kv1.1, Chain A"/>
    <property type="match status" value="1"/>
</dbReference>
<sequence length="381" mass="43714">MDYTKLQRTFMPAPQGGEVRVSHRAYPTTRFGVRFFRSIQGFNNNNRGFVALVLSGTCTKTPGCHRQGFTKISSWSVFCGYDWCVRFYPDGRREESNKWVSVYLELKTENTEVRALYSMWLLDQATVAPPPPPQTYARPNPSQIDPSVFDTRYNAAATPGWGFTKFWRKSELGEYIIDDIVCIQCNLTVINFKEAQVEEAKMEVVGADVSFIVKHEVFSAHKIILAMRSAVFRAEFYGPMRDEQMCSVTVEDMQPAAFRGLLHFIYKDSLPRMGDLNNDEYEEMLRHLLVAADRYAMERMKLMCESKLCEVLCADTVGTTLALAHQRHCSQLKDACIEFIMNSSNRMVDVVVASKGYEKLKRECPTVIADIWEKTAKRRRL</sequence>
<dbReference type="Pfam" id="PF00651">
    <property type="entry name" value="BTB"/>
    <property type="match status" value="1"/>
</dbReference>
<evidence type="ECO:0000256" key="1">
    <source>
        <dbReference type="ARBA" id="ARBA00004906"/>
    </source>
</evidence>
<dbReference type="Pfam" id="PF24570">
    <property type="entry name" value="BACK_BPM_SPOP"/>
    <property type="match status" value="1"/>
</dbReference>
<dbReference type="InterPro" id="IPR008974">
    <property type="entry name" value="TRAF-like"/>
</dbReference>
<dbReference type="SUPFAM" id="SSF54695">
    <property type="entry name" value="POZ domain"/>
    <property type="match status" value="1"/>
</dbReference>